<gene>
    <name evidence="3" type="ORF">B2J93_7371</name>
</gene>
<feature type="compositionally biased region" description="Basic residues" evidence="1">
    <location>
        <begin position="630"/>
        <end position="640"/>
    </location>
</feature>
<dbReference type="GO" id="GO:0031072">
    <property type="term" value="F:heat shock protein binding"/>
    <property type="evidence" value="ECO:0007669"/>
    <property type="project" value="TreeGrafter"/>
</dbReference>
<dbReference type="GO" id="GO:0005737">
    <property type="term" value="C:cytoplasm"/>
    <property type="evidence" value="ECO:0007669"/>
    <property type="project" value="TreeGrafter"/>
</dbReference>
<feature type="compositionally biased region" description="Basic and acidic residues" evidence="1">
    <location>
        <begin position="615"/>
        <end position="629"/>
    </location>
</feature>
<feature type="compositionally biased region" description="Basic and acidic residues" evidence="1">
    <location>
        <begin position="225"/>
        <end position="273"/>
    </location>
</feature>
<dbReference type="SUPFAM" id="SSF46565">
    <property type="entry name" value="Chaperone J-domain"/>
    <property type="match status" value="1"/>
</dbReference>
<dbReference type="PRINTS" id="PR00625">
    <property type="entry name" value="JDOMAIN"/>
</dbReference>
<comment type="caution">
    <text evidence="3">The sequence shown here is derived from an EMBL/GenBank/DDBJ whole genome shotgun (WGS) entry which is preliminary data.</text>
</comment>
<dbReference type="InterPro" id="IPR001623">
    <property type="entry name" value="DnaJ_domain"/>
</dbReference>
<dbReference type="InterPro" id="IPR052594">
    <property type="entry name" value="J_domain-containing_protein"/>
</dbReference>
<dbReference type="Gene3D" id="1.10.287.110">
    <property type="entry name" value="DnaJ domain"/>
    <property type="match status" value="1"/>
</dbReference>
<feature type="compositionally biased region" description="Basic and acidic residues" evidence="1">
    <location>
        <begin position="148"/>
        <end position="212"/>
    </location>
</feature>
<sequence>MNPTLPPDPYKLLGVTKDSKLSEIRSAHRKLVLKCHPDKVQDAALKAIKQDEFQKVQQAYELLSDDNKRLQYDEQVKLFELRKEMGRGNPTPRSNPFEYEVKTAEPRPNAYGRPSPKAYSYQTAPRANDDSHEDPRHVPRKSTSSDSSSERKRAAEREESKRIREAREAALRKVEDERLRQKERERETKRSHGEKKKSREKDRRRGTEEKVRSRQTYVEEDSSEDEYRAAKASAERRQRQRMEDEMRMREAAARADAEAARAERHAQEQRANIKEAPMTQKWDQHKEYAGAYMQAARRKGAVETDSPGHPGTRRAETFSAASSPAYNIRYAAPQPQYSDEELPKRSSTRKESSRRTPETPAAREKSSRRRSPPASLPNGPIIVEPPSPPSASRAETRKPALHSYSSAPPVFAREAAPPRAKTQDYPRTEASIPPLPRGQTFHSGDRGKERGSGGKLRKEYTSESDPDSPPYHHSPRPHSPSRRAAEPTTRYIIENGRTVPIVTRSHRPEMRPLDAEYCHGEALRGAQATRPPMTRASPSSERPHPSTRSYSTNYEKSEPIVLSARPKASREGSSSHRSTSRGATQGAYFDNVKYATSYKPEHVVYSPAAGGIYDSVRRGNERSGRDYHPSYHHQPRPVYG</sequence>
<evidence type="ECO:0000256" key="1">
    <source>
        <dbReference type="SAM" id="MobiDB-lite"/>
    </source>
</evidence>
<feature type="compositionally biased region" description="Basic and acidic residues" evidence="1">
    <location>
        <begin position="506"/>
        <end position="522"/>
    </location>
</feature>
<feature type="region of interest" description="Disordered" evidence="1">
    <location>
        <begin position="607"/>
        <end position="640"/>
    </location>
</feature>
<dbReference type="GO" id="GO:0005634">
    <property type="term" value="C:nucleus"/>
    <property type="evidence" value="ECO:0007669"/>
    <property type="project" value="TreeGrafter"/>
</dbReference>
<dbReference type="FunFam" id="1.10.287.110:FF:000073">
    <property type="entry name" value="DnaJ domain protein"/>
    <property type="match status" value="1"/>
</dbReference>
<accession>A0A218Z742</accession>
<dbReference type="EMBL" id="MZNU01000176">
    <property type="protein sequence ID" value="OWP03353.1"/>
    <property type="molecule type" value="Genomic_DNA"/>
</dbReference>
<dbReference type="PANTHER" id="PTHR44144">
    <property type="entry name" value="DNAJ HOMOLOG SUBFAMILY C MEMBER 9"/>
    <property type="match status" value="1"/>
</dbReference>
<dbReference type="PROSITE" id="PS00636">
    <property type="entry name" value="DNAJ_1"/>
    <property type="match status" value="1"/>
</dbReference>
<dbReference type="InterPro" id="IPR018253">
    <property type="entry name" value="DnaJ_domain_CS"/>
</dbReference>
<organism evidence="3 4">
    <name type="scientific">Diplocarpon coronariae</name>
    <dbReference type="NCBI Taxonomy" id="2795749"/>
    <lineage>
        <taxon>Eukaryota</taxon>
        <taxon>Fungi</taxon>
        <taxon>Dikarya</taxon>
        <taxon>Ascomycota</taxon>
        <taxon>Pezizomycotina</taxon>
        <taxon>Leotiomycetes</taxon>
        <taxon>Helotiales</taxon>
        <taxon>Drepanopezizaceae</taxon>
        <taxon>Diplocarpon</taxon>
    </lineage>
</organism>
<dbReference type="Pfam" id="PF00226">
    <property type="entry name" value="DnaJ"/>
    <property type="match status" value="1"/>
</dbReference>
<feature type="compositionally biased region" description="Polar residues" evidence="1">
    <location>
        <begin position="536"/>
        <end position="554"/>
    </location>
</feature>
<evidence type="ECO:0000313" key="3">
    <source>
        <dbReference type="EMBL" id="OWP03353.1"/>
    </source>
</evidence>
<dbReference type="CDD" id="cd06257">
    <property type="entry name" value="DnaJ"/>
    <property type="match status" value="1"/>
</dbReference>
<dbReference type="AlphaFoldDB" id="A0A218Z742"/>
<proteinExistence type="predicted"/>
<evidence type="ECO:0000313" key="4">
    <source>
        <dbReference type="Proteomes" id="UP000242519"/>
    </source>
</evidence>
<evidence type="ECO:0000259" key="2">
    <source>
        <dbReference type="PROSITE" id="PS50076"/>
    </source>
</evidence>
<feature type="region of interest" description="Disordered" evidence="1">
    <location>
        <begin position="82"/>
        <end position="588"/>
    </location>
</feature>
<feature type="domain" description="J" evidence="2">
    <location>
        <begin position="8"/>
        <end position="76"/>
    </location>
</feature>
<dbReference type="InParanoid" id="A0A218Z742"/>
<dbReference type="Proteomes" id="UP000242519">
    <property type="component" value="Unassembled WGS sequence"/>
</dbReference>
<reference evidence="3 4" key="1">
    <citation type="submission" date="2017-04" db="EMBL/GenBank/DDBJ databases">
        <title>Draft genome sequence of Marssonina coronaria NL1: causal agent of apple blotch.</title>
        <authorList>
            <person name="Cheng Q."/>
        </authorList>
    </citation>
    <scope>NUCLEOTIDE SEQUENCE [LARGE SCALE GENOMIC DNA]</scope>
    <source>
        <strain evidence="3 4">NL1</strain>
    </source>
</reference>
<dbReference type="PANTHER" id="PTHR44144:SF1">
    <property type="entry name" value="DNAJ HOMOLOG SUBFAMILY C MEMBER 9"/>
    <property type="match status" value="1"/>
</dbReference>
<feature type="compositionally biased region" description="Basic and acidic residues" evidence="1">
    <location>
        <begin position="127"/>
        <end position="137"/>
    </location>
</feature>
<name>A0A218Z742_9HELO</name>
<feature type="compositionally biased region" description="Basic and acidic residues" evidence="1">
    <location>
        <begin position="443"/>
        <end position="461"/>
    </location>
</feature>
<protein>
    <recommendedName>
        <fullName evidence="2">J domain-containing protein</fullName>
    </recommendedName>
</protein>
<keyword evidence="4" id="KW-1185">Reference proteome</keyword>
<dbReference type="SMART" id="SM00271">
    <property type="entry name" value="DnaJ"/>
    <property type="match status" value="1"/>
</dbReference>
<dbReference type="OrthoDB" id="10250354at2759"/>
<feature type="compositionally biased region" description="Basic and acidic residues" evidence="1">
    <location>
        <begin position="341"/>
        <end position="365"/>
    </location>
</feature>
<dbReference type="InterPro" id="IPR036869">
    <property type="entry name" value="J_dom_sf"/>
</dbReference>
<dbReference type="STRING" id="503106.A0A218Z742"/>
<dbReference type="PROSITE" id="PS50076">
    <property type="entry name" value="DNAJ_2"/>
    <property type="match status" value="1"/>
</dbReference>